<dbReference type="InterPro" id="IPR037518">
    <property type="entry name" value="MPN"/>
</dbReference>
<dbReference type="CDD" id="cd08071">
    <property type="entry name" value="MPN_DUF2466"/>
    <property type="match status" value="1"/>
</dbReference>
<accession>A0ABV1H8L2</accession>
<organism evidence="9 10">
    <name type="scientific">Lachnospira intestinalis</name>
    <dbReference type="NCBI Taxonomy" id="3133158"/>
    <lineage>
        <taxon>Bacteria</taxon>
        <taxon>Bacillati</taxon>
        <taxon>Bacillota</taxon>
        <taxon>Clostridia</taxon>
        <taxon>Lachnospirales</taxon>
        <taxon>Lachnospiraceae</taxon>
        <taxon>Lachnospira</taxon>
    </lineage>
</organism>
<evidence type="ECO:0000313" key="10">
    <source>
        <dbReference type="Proteomes" id="UP001546774"/>
    </source>
</evidence>
<dbReference type="Pfam" id="PF04002">
    <property type="entry name" value="RadC"/>
    <property type="match status" value="1"/>
</dbReference>
<keyword evidence="10" id="KW-1185">Reference proteome</keyword>
<keyword evidence="6" id="KW-0482">Metalloprotease</keyword>
<dbReference type="PANTHER" id="PTHR30471">
    <property type="entry name" value="DNA REPAIR PROTEIN RADC"/>
    <property type="match status" value="1"/>
</dbReference>
<evidence type="ECO:0000313" key="9">
    <source>
        <dbReference type="EMBL" id="MEQ2556044.1"/>
    </source>
</evidence>
<keyword evidence="4" id="KW-0378">Hydrolase</keyword>
<keyword evidence="3" id="KW-0479">Metal-binding</keyword>
<evidence type="ECO:0000256" key="7">
    <source>
        <dbReference type="RuleBase" id="RU003797"/>
    </source>
</evidence>
<dbReference type="InterPro" id="IPR001405">
    <property type="entry name" value="UPF0758"/>
</dbReference>
<comment type="similarity">
    <text evidence="1 7">Belongs to the UPF0758 family.</text>
</comment>
<keyword evidence="5" id="KW-0862">Zinc</keyword>
<evidence type="ECO:0000256" key="1">
    <source>
        <dbReference type="ARBA" id="ARBA00010243"/>
    </source>
</evidence>
<dbReference type="InterPro" id="IPR046778">
    <property type="entry name" value="UPF0758_N"/>
</dbReference>
<sequence length="234" mass="25636">MNTKNNCIRTEKTDTVLRPYEKCLTLGAETLSDAELLAVILRTGVSGMNSIELAQHIFSVCCRSKGLLGLSSITIPELLKIRGVGKVKAVQIKCICELSRRTAKQSASAKLKFTEPEAIAAYYMQDLRLLEKEHMILVLLDSKCRKIADTVLSVGTVNASLVTPREVFAEALKYNAVSVVLLHNHPSGDAAPSHNDIAVTDRIVQAGKILGVQVIDHIIIGDNTYTSLKEKEYM</sequence>
<dbReference type="Gene3D" id="3.40.140.10">
    <property type="entry name" value="Cytidine Deaminase, domain 2"/>
    <property type="match status" value="1"/>
</dbReference>
<gene>
    <name evidence="9" type="primary">radC</name>
    <name evidence="9" type="ORF">WMO37_13690</name>
</gene>
<protein>
    <submittedName>
        <fullName evidence="9">DNA repair protein RadC</fullName>
    </submittedName>
</protein>
<dbReference type="PROSITE" id="PS01302">
    <property type="entry name" value="UPF0758"/>
    <property type="match status" value="1"/>
</dbReference>
<dbReference type="Proteomes" id="UP001546774">
    <property type="component" value="Unassembled WGS sequence"/>
</dbReference>
<dbReference type="InterPro" id="IPR025657">
    <property type="entry name" value="RadC_JAB"/>
</dbReference>
<dbReference type="PROSITE" id="PS50249">
    <property type="entry name" value="MPN"/>
    <property type="match status" value="1"/>
</dbReference>
<evidence type="ECO:0000256" key="2">
    <source>
        <dbReference type="ARBA" id="ARBA00022670"/>
    </source>
</evidence>
<keyword evidence="2" id="KW-0645">Protease</keyword>
<dbReference type="NCBIfam" id="NF000642">
    <property type="entry name" value="PRK00024.1"/>
    <property type="match status" value="1"/>
</dbReference>
<comment type="caution">
    <text evidence="9">The sequence shown here is derived from an EMBL/GenBank/DDBJ whole genome shotgun (WGS) entry which is preliminary data.</text>
</comment>
<evidence type="ECO:0000256" key="6">
    <source>
        <dbReference type="ARBA" id="ARBA00023049"/>
    </source>
</evidence>
<proteinExistence type="inferred from homology"/>
<evidence type="ECO:0000259" key="8">
    <source>
        <dbReference type="PROSITE" id="PS50249"/>
    </source>
</evidence>
<evidence type="ECO:0000256" key="3">
    <source>
        <dbReference type="ARBA" id="ARBA00022723"/>
    </source>
</evidence>
<name>A0ABV1H8L2_9FIRM</name>
<dbReference type="EMBL" id="JBBMFS010000016">
    <property type="protein sequence ID" value="MEQ2556044.1"/>
    <property type="molecule type" value="Genomic_DNA"/>
</dbReference>
<dbReference type="InterPro" id="IPR020891">
    <property type="entry name" value="UPF0758_CS"/>
</dbReference>
<dbReference type="NCBIfam" id="TIGR00608">
    <property type="entry name" value="radc"/>
    <property type="match status" value="1"/>
</dbReference>
<feature type="domain" description="MPN" evidence="8">
    <location>
        <begin position="112"/>
        <end position="234"/>
    </location>
</feature>
<evidence type="ECO:0000256" key="5">
    <source>
        <dbReference type="ARBA" id="ARBA00022833"/>
    </source>
</evidence>
<dbReference type="PANTHER" id="PTHR30471:SF3">
    <property type="entry name" value="UPF0758 PROTEIN YEES-RELATED"/>
    <property type="match status" value="1"/>
</dbReference>
<evidence type="ECO:0000256" key="4">
    <source>
        <dbReference type="ARBA" id="ARBA00022801"/>
    </source>
</evidence>
<dbReference type="Pfam" id="PF20582">
    <property type="entry name" value="UPF0758_N"/>
    <property type="match status" value="1"/>
</dbReference>
<reference evidence="9" key="1">
    <citation type="submission" date="2024-03" db="EMBL/GenBank/DDBJ databases">
        <title>Human intestinal bacterial collection.</title>
        <authorList>
            <person name="Pauvert C."/>
            <person name="Hitch T.C.A."/>
            <person name="Clavel T."/>
        </authorList>
    </citation>
    <scope>NUCLEOTIDE SEQUENCE [LARGE SCALE GENOMIC DNA]</scope>
    <source>
        <strain evidence="9">CLA-AA-H89B</strain>
    </source>
</reference>